<reference evidence="3" key="1">
    <citation type="submission" date="2022-07" db="EMBL/GenBank/DDBJ databases">
        <title>Phylogenomic reconstructions and comparative analyses of Kickxellomycotina fungi.</title>
        <authorList>
            <person name="Reynolds N.K."/>
            <person name="Stajich J.E."/>
            <person name="Barry K."/>
            <person name="Grigoriev I.V."/>
            <person name="Crous P."/>
            <person name="Smith M.E."/>
        </authorList>
    </citation>
    <scope>NUCLEOTIDE SEQUENCE</scope>
    <source>
        <strain evidence="3">RSA 1196</strain>
    </source>
</reference>
<evidence type="ECO:0000256" key="1">
    <source>
        <dbReference type="SAM" id="MobiDB-lite"/>
    </source>
</evidence>
<keyword evidence="4" id="KW-1185">Reference proteome</keyword>
<name>A0A9W8AMI2_9FUNG</name>
<sequence length="158" mass="16448">MKFVTAALTLLAVAAVHVQADCESQAVVDSCLTTTMAAYKTCDFGDFKCQCDAYTQVVSCYDSCPDDSENQSKKASENSTKENYCQHAAVQSSTTTKDSSSTSKPSASAKGEASSTSDSDSADDKADSSDDSAAGNVRPVVPPFVALVAALTFLTYGC</sequence>
<organism evidence="3 4">
    <name type="scientific">Dispira parvispora</name>
    <dbReference type="NCBI Taxonomy" id="1520584"/>
    <lineage>
        <taxon>Eukaryota</taxon>
        <taxon>Fungi</taxon>
        <taxon>Fungi incertae sedis</taxon>
        <taxon>Zoopagomycota</taxon>
        <taxon>Kickxellomycotina</taxon>
        <taxon>Dimargaritomycetes</taxon>
        <taxon>Dimargaritales</taxon>
        <taxon>Dimargaritaceae</taxon>
        <taxon>Dispira</taxon>
    </lineage>
</organism>
<feature type="compositionally biased region" description="Low complexity" evidence="1">
    <location>
        <begin position="92"/>
        <end position="119"/>
    </location>
</feature>
<dbReference type="Proteomes" id="UP001150925">
    <property type="component" value="Unassembled WGS sequence"/>
</dbReference>
<feature type="signal peptide" evidence="2">
    <location>
        <begin position="1"/>
        <end position="20"/>
    </location>
</feature>
<evidence type="ECO:0000313" key="3">
    <source>
        <dbReference type="EMBL" id="KAJ1960016.1"/>
    </source>
</evidence>
<evidence type="ECO:0000256" key="2">
    <source>
        <dbReference type="SAM" id="SignalP"/>
    </source>
</evidence>
<keyword evidence="2" id="KW-0732">Signal</keyword>
<protein>
    <submittedName>
        <fullName evidence="3">Uncharacterized protein</fullName>
    </submittedName>
</protein>
<gene>
    <name evidence="3" type="ORF">IWQ62_004389</name>
</gene>
<accession>A0A9W8AMI2</accession>
<dbReference type="EMBL" id="JANBPY010001443">
    <property type="protein sequence ID" value="KAJ1960016.1"/>
    <property type="molecule type" value="Genomic_DNA"/>
</dbReference>
<feature type="region of interest" description="Disordered" evidence="1">
    <location>
        <begin position="64"/>
        <end position="137"/>
    </location>
</feature>
<comment type="caution">
    <text evidence="3">The sequence shown here is derived from an EMBL/GenBank/DDBJ whole genome shotgun (WGS) entry which is preliminary data.</text>
</comment>
<proteinExistence type="predicted"/>
<feature type="compositionally biased region" description="Basic and acidic residues" evidence="1">
    <location>
        <begin position="70"/>
        <end position="80"/>
    </location>
</feature>
<feature type="chain" id="PRO_5040730435" evidence="2">
    <location>
        <begin position="21"/>
        <end position="158"/>
    </location>
</feature>
<dbReference type="AlphaFoldDB" id="A0A9W8AMI2"/>
<evidence type="ECO:0000313" key="4">
    <source>
        <dbReference type="Proteomes" id="UP001150925"/>
    </source>
</evidence>
<dbReference type="OrthoDB" id="2507140at2759"/>